<dbReference type="AlphaFoldDB" id="A0A517VQZ5"/>
<protein>
    <submittedName>
        <fullName evidence="1">Uncharacterized protein</fullName>
    </submittedName>
</protein>
<sequence>MSHYIETELLSITVIPNGLNYLIQMISGKGYLNLIHR</sequence>
<reference evidence="1 2" key="1">
    <citation type="submission" date="2019-03" db="EMBL/GenBank/DDBJ databases">
        <title>Deep-cultivation of Planctomycetes and their phenomic and genomic characterization uncovers novel biology.</title>
        <authorList>
            <person name="Wiegand S."/>
            <person name="Jogler M."/>
            <person name="Boedeker C."/>
            <person name="Pinto D."/>
            <person name="Vollmers J."/>
            <person name="Rivas-Marin E."/>
            <person name="Kohn T."/>
            <person name="Peeters S.H."/>
            <person name="Heuer A."/>
            <person name="Rast P."/>
            <person name="Oberbeckmann S."/>
            <person name="Bunk B."/>
            <person name="Jeske O."/>
            <person name="Meyerdierks A."/>
            <person name="Storesund J.E."/>
            <person name="Kallscheuer N."/>
            <person name="Luecker S."/>
            <person name="Lage O.M."/>
            <person name="Pohl T."/>
            <person name="Merkel B.J."/>
            <person name="Hornburger P."/>
            <person name="Mueller R.-W."/>
            <person name="Bruemmer F."/>
            <person name="Labrenz M."/>
            <person name="Spormann A.M."/>
            <person name="Op den Camp H."/>
            <person name="Overmann J."/>
            <person name="Amann R."/>
            <person name="Jetten M.S.M."/>
            <person name="Mascher T."/>
            <person name="Medema M.H."/>
            <person name="Devos D.P."/>
            <person name="Kaster A.-K."/>
            <person name="Ovreas L."/>
            <person name="Rohde M."/>
            <person name="Galperin M.Y."/>
            <person name="Jogler C."/>
        </authorList>
    </citation>
    <scope>NUCLEOTIDE SEQUENCE [LARGE SCALE GENOMIC DNA]</scope>
    <source>
        <strain evidence="1 2">V144</strain>
    </source>
</reference>
<dbReference type="Proteomes" id="UP000318704">
    <property type="component" value="Chromosome"/>
</dbReference>
<dbReference type="EMBL" id="CP037920">
    <property type="protein sequence ID" value="QDT95441.1"/>
    <property type="molecule type" value="Genomic_DNA"/>
</dbReference>
<gene>
    <name evidence="1" type="ORF">V144x_08840</name>
</gene>
<evidence type="ECO:0000313" key="1">
    <source>
        <dbReference type="EMBL" id="QDT95441.1"/>
    </source>
</evidence>
<dbReference type="KEGG" id="gaw:V144x_08840"/>
<proteinExistence type="predicted"/>
<name>A0A517VQZ5_9PLAN</name>
<accession>A0A517VQZ5</accession>
<evidence type="ECO:0000313" key="2">
    <source>
        <dbReference type="Proteomes" id="UP000318704"/>
    </source>
</evidence>
<organism evidence="1 2">
    <name type="scientific">Gimesia aquarii</name>
    <dbReference type="NCBI Taxonomy" id="2527964"/>
    <lineage>
        <taxon>Bacteria</taxon>
        <taxon>Pseudomonadati</taxon>
        <taxon>Planctomycetota</taxon>
        <taxon>Planctomycetia</taxon>
        <taxon>Planctomycetales</taxon>
        <taxon>Planctomycetaceae</taxon>
        <taxon>Gimesia</taxon>
    </lineage>
</organism>